<gene>
    <name evidence="11" type="ORF">GPM918_LOCUS12630</name>
    <name evidence="12" type="ORF">SRO942_LOCUS12630</name>
</gene>
<dbReference type="OrthoDB" id="406833at2759"/>
<dbReference type="PROSITE" id="PS00183">
    <property type="entry name" value="UBC_1"/>
    <property type="match status" value="1"/>
</dbReference>
<dbReference type="PANTHER" id="PTHR24067">
    <property type="entry name" value="UBIQUITIN-CONJUGATING ENZYME E2"/>
    <property type="match status" value="1"/>
</dbReference>
<sequence>MSSSTATSVSNSIQEDEDLKLFQAARRCGRRNAMGDFTVQLAQSGSSLNTPRNGTEFDLVRKRLQKELKILTETPTPGIRIVDDGSDMRKLRIDIDGAHGTLYEGEKYQLQFKFTDQYPFDSPQVVFVGNNIPLHPHIYSNGHICLSILTDDWSPALSINSVCLSILSMLSSCKDKSRPPDNDWYVKTCSQDPKKTRWWYHGKDN</sequence>
<dbReference type="Proteomes" id="UP000663829">
    <property type="component" value="Unassembled WGS sequence"/>
</dbReference>
<keyword evidence="13" id="KW-1185">Reference proteome</keyword>
<dbReference type="Pfam" id="PF00179">
    <property type="entry name" value="UQ_con"/>
    <property type="match status" value="1"/>
</dbReference>
<protein>
    <recommendedName>
        <fullName evidence="7">N-terminal E2 ubiquitin-conjugating enzyme</fullName>
        <ecNumber evidence="2">2.3.2.23</ecNumber>
        <ecNumber evidence="6">2.3.2.25</ecNumber>
    </recommendedName>
</protein>
<comment type="similarity">
    <text evidence="9">Belongs to the ubiquitin-conjugating enzyme family.</text>
</comment>
<dbReference type="EMBL" id="CAJOBC010002790">
    <property type="protein sequence ID" value="CAF3751408.1"/>
    <property type="molecule type" value="Genomic_DNA"/>
</dbReference>
<evidence type="ECO:0000256" key="1">
    <source>
        <dbReference type="ARBA" id="ARBA00000485"/>
    </source>
</evidence>
<dbReference type="Proteomes" id="UP000681722">
    <property type="component" value="Unassembled WGS sequence"/>
</dbReference>
<evidence type="ECO:0000256" key="5">
    <source>
        <dbReference type="ARBA" id="ARBA00035805"/>
    </source>
</evidence>
<dbReference type="SMART" id="SM00212">
    <property type="entry name" value="UBCc"/>
    <property type="match status" value="1"/>
</dbReference>
<name>A0A814F6I0_9BILA</name>
<keyword evidence="3" id="KW-0808">Transferase</keyword>
<evidence type="ECO:0000259" key="10">
    <source>
        <dbReference type="PROSITE" id="PS50127"/>
    </source>
</evidence>
<evidence type="ECO:0000256" key="7">
    <source>
        <dbReference type="ARBA" id="ARBA00042168"/>
    </source>
</evidence>
<dbReference type="GO" id="GO:0061631">
    <property type="term" value="F:ubiquitin conjugating enzyme activity"/>
    <property type="evidence" value="ECO:0007669"/>
    <property type="project" value="UniProtKB-EC"/>
</dbReference>
<dbReference type="GO" id="GO:0016567">
    <property type="term" value="P:protein ubiquitination"/>
    <property type="evidence" value="ECO:0007669"/>
    <property type="project" value="UniProtKB-ARBA"/>
</dbReference>
<dbReference type="InterPro" id="IPR016135">
    <property type="entry name" value="UBQ-conjugating_enzyme/RWD"/>
</dbReference>
<comment type="caution">
    <text evidence="11">The sequence shown here is derived from an EMBL/GenBank/DDBJ whole genome shotgun (WGS) entry which is preliminary data.</text>
</comment>
<dbReference type="FunFam" id="3.10.110.10:FF:000022">
    <property type="entry name" value="Ubiquitin-conjugating enzyme E2 W"/>
    <property type="match status" value="1"/>
</dbReference>
<accession>A0A814F6I0</accession>
<dbReference type="SUPFAM" id="SSF54495">
    <property type="entry name" value="UBC-like"/>
    <property type="match status" value="1"/>
</dbReference>
<dbReference type="Gene3D" id="3.10.110.10">
    <property type="entry name" value="Ubiquitin Conjugating Enzyme"/>
    <property type="match status" value="1"/>
</dbReference>
<keyword evidence="9" id="KW-0067">ATP-binding</keyword>
<feature type="active site" description="Glycyl thioester intermediate" evidence="8">
    <location>
        <position position="145"/>
    </location>
</feature>
<dbReference type="EC" id="2.3.2.23" evidence="2"/>
<dbReference type="EC" id="2.3.2.25" evidence="6"/>
<evidence type="ECO:0000256" key="6">
    <source>
        <dbReference type="ARBA" id="ARBA00039075"/>
    </source>
</evidence>
<feature type="domain" description="UBC core" evidence="10">
    <location>
        <begin position="59"/>
        <end position="205"/>
    </location>
</feature>
<evidence type="ECO:0000313" key="12">
    <source>
        <dbReference type="EMBL" id="CAF3751408.1"/>
    </source>
</evidence>
<evidence type="ECO:0000256" key="9">
    <source>
        <dbReference type="RuleBase" id="RU362109"/>
    </source>
</evidence>
<dbReference type="PROSITE" id="PS50127">
    <property type="entry name" value="UBC_2"/>
    <property type="match status" value="1"/>
</dbReference>
<dbReference type="AlphaFoldDB" id="A0A814F6I0"/>
<dbReference type="InterPro" id="IPR023313">
    <property type="entry name" value="UBQ-conjugating_AS"/>
</dbReference>
<dbReference type="EMBL" id="CAJNOQ010002790">
    <property type="protein sequence ID" value="CAF0978644.1"/>
    <property type="molecule type" value="Genomic_DNA"/>
</dbReference>
<comment type="catalytic activity">
    <reaction evidence="1">
        <text>S-ubiquitinyl-[E1 ubiquitin-activating enzyme]-L-cysteine + [E2 ubiquitin-conjugating enzyme]-L-cysteine = [E1 ubiquitin-activating enzyme]-L-cysteine + S-ubiquitinyl-[E2 ubiquitin-conjugating enzyme]-L-cysteine.</text>
        <dbReference type="EC" id="2.3.2.23"/>
    </reaction>
</comment>
<evidence type="ECO:0000313" key="11">
    <source>
        <dbReference type="EMBL" id="CAF0978644.1"/>
    </source>
</evidence>
<dbReference type="GO" id="GO:0005524">
    <property type="term" value="F:ATP binding"/>
    <property type="evidence" value="ECO:0007669"/>
    <property type="project" value="UniProtKB-UniRule"/>
</dbReference>
<evidence type="ECO:0000256" key="3">
    <source>
        <dbReference type="ARBA" id="ARBA00022679"/>
    </source>
</evidence>
<reference evidence="11" key="1">
    <citation type="submission" date="2021-02" db="EMBL/GenBank/DDBJ databases">
        <authorList>
            <person name="Nowell W R."/>
        </authorList>
    </citation>
    <scope>NUCLEOTIDE SEQUENCE</scope>
</reference>
<evidence type="ECO:0000256" key="2">
    <source>
        <dbReference type="ARBA" id="ARBA00012486"/>
    </source>
</evidence>
<evidence type="ECO:0000256" key="8">
    <source>
        <dbReference type="PROSITE-ProRule" id="PRU10133"/>
    </source>
</evidence>
<proteinExistence type="inferred from homology"/>
<dbReference type="InterPro" id="IPR000608">
    <property type="entry name" value="UBC"/>
</dbReference>
<evidence type="ECO:0000256" key="4">
    <source>
        <dbReference type="ARBA" id="ARBA00022786"/>
    </source>
</evidence>
<organism evidence="11 13">
    <name type="scientific">Didymodactylos carnosus</name>
    <dbReference type="NCBI Taxonomy" id="1234261"/>
    <lineage>
        <taxon>Eukaryota</taxon>
        <taxon>Metazoa</taxon>
        <taxon>Spiralia</taxon>
        <taxon>Gnathifera</taxon>
        <taxon>Rotifera</taxon>
        <taxon>Eurotatoria</taxon>
        <taxon>Bdelloidea</taxon>
        <taxon>Philodinida</taxon>
        <taxon>Philodinidae</taxon>
        <taxon>Didymodactylos</taxon>
    </lineage>
</organism>
<dbReference type="CDD" id="cd23808">
    <property type="entry name" value="UBCc_UBE2W"/>
    <property type="match status" value="1"/>
</dbReference>
<dbReference type="InterPro" id="IPR050113">
    <property type="entry name" value="Ub_conjugating_enzyme"/>
</dbReference>
<comment type="catalytic activity">
    <reaction evidence="5">
        <text>S-ubiquitinyl-[E1 ubiquitin-activating enzyme]-L-cysteine + [acceptor protein]-N-terminal-amino acid = [E1 ubiquitin-activating enzyme]-L-cysteine + N-terminal-ubiquitinyl-[acceptor protein].</text>
        <dbReference type="EC" id="2.3.2.25"/>
    </reaction>
</comment>
<evidence type="ECO:0000313" key="13">
    <source>
        <dbReference type="Proteomes" id="UP000663829"/>
    </source>
</evidence>
<keyword evidence="9" id="KW-0547">Nucleotide-binding</keyword>
<keyword evidence="4 9" id="KW-0833">Ubl conjugation pathway</keyword>